<sequence length="371" mass="41599">MPKLNFLNRLGERNTVGLSLFGLKALIEELQNQGVPARAVLSGTGVLPKHFEDYTALITREQRLSIYRNARRLAKRSDVALLAGARQRISDFGIYGYALASSKTFGDALHLSFRHLRQAGPMLQITSRVEDGVVKLRSHDPASLGDMLPFVAEFWRSSNLTFLSRVLEAPVPSLRMLLPYPAPPHWRQYGRMFNCPVEFGADTMEWHLAESTLSVPLPNANPMVAKVCERFCEQVLSEQRPASELAESIRTILVRQPGRFATIDEIASEIGMSLRTLNRRLAADGITYQSIIDDMRKTLAIEYLERTTLPVEQICARVGFSDTSNFRKAFKKWTGQSPSSFRAETLQKSGPQPRDVRAEPAVSPPKNLQLC</sequence>
<dbReference type="Pfam" id="PF12833">
    <property type="entry name" value="HTH_18"/>
    <property type="match status" value="1"/>
</dbReference>
<gene>
    <name evidence="6" type="ORF">JQ619_14855</name>
</gene>
<proteinExistence type="predicted"/>
<dbReference type="PANTHER" id="PTHR47894:SF1">
    <property type="entry name" value="HTH-TYPE TRANSCRIPTIONAL REGULATOR VQSM"/>
    <property type="match status" value="1"/>
</dbReference>
<dbReference type="InterPro" id="IPR009057">
    <property type="entry name" value="Homeodomain-like_sf"/>
</dbReference>
<evidence type="ECO:0000256" key="2">
    <source>
        <dbReference type="ARBA" id="ARBA00023125"/>
    </source>
</evidence>
<dbReference type="RefSeq" id="WP_041751404.1">
    <property type="nucleotide sequence ID" value="NZ_JABFDP010000012.1"/>
</dbReference>
<protein>
    <submittedName>
        <fullName evidence="6">AraC family transcriptional regulator</fullName>
    </submittedName>
</protein>
<evidence type="ECO:0000313" key="7">
    <source>
        <dbReference type="Proteomes" id="UP001314635"/>
    </source>
</evidence>
<dbReference type="Proteomes" id="UP001314635">
    <property type="component" value="Unassembled WGS sequence"/>
</dbReference>
<feature type="domain" description="HTH araC/xylS-type" evidence="5">
    <location>
        <begin position="247"/>
        <end position="344"/>
    </location>
</feature>
<dbReference type="PANTHER" id="PTHR47894">
    <property type="entry name" value="HTH-TYPE TRANSCRIPTIONAL REGULATOR GADX"/>
    <property type="match status" value="1"/>
</dbReference>
<keyword evidence="3" id="KW-0804">Transcription</keyword>
<keyword evidence="2" id="KW-0238">DNA-binding</keyword>
<accession>A0ABS5G6V7</accession>
<dbReference type="Pfam" id="PF12625">
    <property type="entry name" value="Arabinose_bd"/>
    <property type="match status" value="1"/>
</dbReference>
<evidence type="ECO:0000256" key="1">
    <source>
        <dbReference type="ARBA" id="ARBA00023015"/>
    </source>
</evidence>
<dbReference type="Gene3D" id="1.10.10.60">
    <property type="entry name" value="Homeodomain-like"/>
    <property type="match status" value="1"/>
</dbReference>
<evidence type="ECO:0000313" key="6">
    <source>
        <dbReference type="EMBL" id="MBR1137052.1"/>
    </source>
</evidence>
<feature type="compositionally biased region" description="Polar residues" evidence="4">
    <location>
        <begin position="340"/>
        <end position="350"/>
    </location>
</feature>
<evidence type="ECO:0000256" key="4">
    <source>
        <dbReference type="SAM" id="MobiDB-lite"/>
    </source>
</evidence>
<dbReference type="PROSITE" id="PS01124">
    <property type="entry name" value="HTH_ARAC_FAMILY_2"/>
    <property type="match status" value="1"/>
</dbReference>
<evidence type="ECO:0000259" key="5">
    <source>
        <dbReference type="PROSITE" id="PS01124"/>
    </source>
</evidence>
<reference evidence="7" key="1">
    <citation type="journal article" date="2021" name="ISME J.">
        <title>Evolutionary origin and ecological implication of a unique nif island in free-living Bradyrhizobium lineages.</title>
        <authorList>
            <person name="Tao J."/>
        </authorList>
    </citation>
    <scope>NUCLEOTIDE SEQUENCE [LARGE SCALE GENOMIC DNA]</scope>
    <source>
        <strain evidence="7">SZCCT0094</strain>
    </source>
</reference>
<organism evidence="6 7">
    <name type="scientific">Bradyrhizobium denitrificans</name>
    <dbReference type="NCBI Taxonomy" id="2734912"/>
    <lineage>
        <taxon>Bacteria</taxon>
        <taxon>Pseudomonadati</taxon>
        <taxon>Pseudomonadota</taxon>
        <taxon>Alphaproteobacteria</taxon>
        <taxon>Hyphomicrobiales</taxon>
        <taxon>Nitrobacteraceae</taxon>
        <taxon>Bradyrhizobium</taxon>
    </lineage>
</organism>
<evidence type="ECO:0000256" key="3">
    <source>
        <dbReference type="ARBA" id="ARBA00023163"/>
    </source>
</evidence>
<dbReference type="PRINTS" id="PR00032">
    <property type="entry name" value="HTHARAC"/>
</dbReference>
<dbReference type="InterPro" id="IPR018060">
    <property type="entry name" value="HTH_AraC"/>
</dbReference>
<comment type="caution">
    <text evidence="6">The sequence shown here is derived from an EMBL/GenBank/DDBJ whole genome shotgun (WGS) entry which is preliminary data.</text>
</comment>
<dbReference type="InterPro" id="IPR032687">
    <property type="entry name" value="AraC-type_N"/>
</dbReference>
<dbReference type="EMBL" id="JAFCLK010000012">
    <property type="protein sequence ID" value="MBR1137052.1"/>
    <property type="molecule type" value="Genomic_DNA"/>
</dbReference>
<name>A0ABS5G6V7_9BRAD</name>
<dbReference type="InterPro" id="IPR020449">
    <property type="entry name" value="Tscrpt_reg_AraC-type_HTH"/>
</dbReference>
<dbReference type="SMART" id="SM00342">
    <property type="entry name" value="HTH_ARAC"/>
    <property type="match status" value="1"/>
</dbReference>
<dbReference type="SUPFAM" id="SSF46689">
    <property type="entry name" value="Homeodomain-like"/>
    <property type="match status" value="1"/>
</dbReference>
<feature type="region of interest" description="Disordered" evidence="4">
    <location>
        <begin position="340"/>
        <end position="371"/>
    </location>
</feature>
<keyword evidence="7" id="KW-1185">Reference proteome</keyword>
<keyword evidence="1" id="KW-0805">Transcription regulation</keyword>